<comment type="caution">
    <text evidence="2">The sequence shown here is derived from an EMBL/GenBank/DDBJ whole genome shotgun (WGS) entry which is preliminary data.</text>
</comment>
<evidence type="ECO:0000313" key="5">
    <source>
        <dbReference type="Proteomes" id="UP000054805"/>
    </source>
</evidence>
<feature type="region of interest" description="Disordered" evidence="1">
    <location>
        <begin position="1"/>
        <end position="42"/>
    </location>
</feature>
<feature type="compositionally biased region" description="Basic and acidic residues" evidence="1">
    <location>
        <begin position="23"/>
        <end position="36"/>
    </location>
</feature>
<sequence length="64" mass="7307">MVFSVPKPAETLHQNINSGMQEHNSDHSTREKHCEDESNIPQLQRRISLATTLKLESYSDANNQ</sequence>
<dbReference type="Proteomes" id="UP000054805">
    <property type="component" value="Unassembled WGS sequence"/>
</dbReference>
<evidence type="ECO:0000313" key="3">
    <source>
        <dbReference type="EMBL" id="KRZ13909.1"/>
    </source>
</evidence>
<dbReference type="EMBL" id="JYDR01000051">
    <property type="protein sequence ID" value="KRY71934.1"/>
    <property type="molecule type" value="Genomic_DNA"/>
</dbReference>
<proteinExistence type="predicted"/>
<protein>
    <submittedName>
        <fullName evidence="2">Uncharacterized protein</fullName>
    </submittedName>
</protein>
<reference evidence="4 5" key="1">
    <citation type="submission" date="2015-01" db="EMBL/GenBank/DDBJ databases">
        <title>Evolution of Trichinella species and genotypes.</title>
        <authorList>
            <person name="Korhonen P.K."/>
            <person name="Edoardo P."/>
            <person name="Giuseppe L.R."/>
            <person name="Gasser R.B."/>
        </authorList>
    </citation>
    <scope>NUCLEOTIDE SEQUENCE [LARGE SCALE GENOMIC DNA]</scope>
    <source>
        <strain evidence="2">ISS13</strain>
        <strain evidence="3">ISS588</strain>
    </source>
</reference>
<evidence type="ECO:0000313" key="2">
    <source>
        <dbReference type="EMBL" id="KRY71934.1"/>
    </source>
</evidence>
<dbReference type="Proteomes" id="UP000054632">
    <property type="component" value="Unassembled WGS sequence"/>
</dbReference>
<evidence type="ECO:0000313" key="4">
    <source>
        <dbReference type="Proteomes" id="UP000054632"/>
    </source>
</evidence>
<organism evidence="2 4">
    <name type="scientific">Trichinella pseudospiralis</name>
    <name type="common">Parasitic roundworm</name>
    <dbReference type="NCBI Taxonomy" id="6337"/>
    <lineage>
        <taxon>Eukaryota</taxon>
        <taxon>Metazoa</taxon>
        <taxon>Ecdysozoa</taxon>
        <taxon>Nematoda</taxon>
        <taxon>Enoplea</taxon>
        <taxon>Dorylaimia</taxon>
        <taxon>Trichinellida</taxon>
        <taxon>Trichinellidae</taxon>
        <taxon>Trichinella</taxon>
    </lineage>
</organism>
<name>A0A0V1EDM7_TRIPS</name>
<dbReference type="EMBL" id="JYDS01000326">
    <property type="protein sequence ID" value="KRZ13909.1"/>
    <property type="molecule type" value="Genomic_DNA"/>
</dbReference>
<evidence type="ECO:0000256" key="1">
    <source>
        <dbReference type="SAM" id="MobiDB-lite"/>
    </source>
</evidence>
<accession>A0A0V1EDM7</accession>
<gene>
    <name evidence="2" type="ORF">T4A_5693</name>
    <name evidence="3" type="ORF">T4B_14921</name>
</gene>
<keyword evidence="5" id="KW-1185">Reference proteome</keyword>
<feature type="compositionally biased region" description="Polar residues" evidence="1">
    <location>
        <begin position="12"/>
        <end position="22"/>
    </location>
</feature>
<dbReference type="AlphaFoldDB" id="A0A0V1EDM7"/>